<feature type="domain" description="GST C-terminal" evidence="9">
    <location>
        <begin position="118"/>
        <end position="243"/>
    </location>
</feature>
<comment type="subcellular location">
    <subcellularLocation>
        <location evidence="1">Cytoplasm</location>
        <location evidence="1">Cytosol</location>
    </subcellularLocation>
</comment>
<dbReference type="EMBL" id="JANJYI010000002">
    <property type="protein sequence ID" value="KAK2659858.1"/>
    <property type="molecule type" value="Genomic_DNA"/>
</dbReference>
<evidence type="ECO:0000256" key="6">
    <source>
        <dbReference type="ARBA" id="ARBA00025743"/>
    </source>
</evidence>
<dbReference type="GO" id="GO:0006749">
    <property type="term" value="P:glutathione metabolic process"/>
    <property type="evidence" value="ECO:0007669"/>
    <property type="project" value="InterPro"/>
</dbReference>
<dbReference type="PROSITE" id="PS50405">
    <property type="entry name" value="GST_CTER"/>
    <property type="match status" value="1"/>
</dbReference>
<evidence type="ECO:0000259" key="9">
    <source>
        <dbReference type="PROSITE" id="PS50405"/>
    </source>
</evidence>
<feature type="domain" description="GST N-terminal" evidence="8">
    <location>
        <begin position="34"/>
        <end position="113"/>
    </location>
</feature>
<evidence type="ECO:0000256" key="1">
    <source>
        <dbReference type="ARBA" id="ARBA00004514"/>
    </source>
</evidence>
<evidence type="ECO:0000256" key="4">
    <source>
        <dbReference type="ARBA" id="ARBA00022575"/>
    </source>
</evidence>
<keyword evidence="11" id="KW-1185">Reference proteome</keyword>
<dbReference type="Pfam" id="PF02798">
    <property type="entry name" value="GST_N"/>
    <property type="match status" value="1"/>
</dbReference>
<dbReference type="GO" id="GO:0004364">
    <property type="term" value="F:glutathione transferase activity"/>
    <property type="evidence" value="ECO:0007669"/>
    <property type="project" value="UniProtKB-EC"/>
</dbReference>
<dbReference type="InterPro" id="IPR040079">
    <property type="entry name" value="Glutathione_S-Trfase"/>
</dbReference>
<dbReference type="FunFam" id="1.20.1050.10:FF:000012">
    <property type="entry name" value="Tau class glutathione S-transferase"/>
    <property type="match status" value="1"/>
</dbReference>
<evidence type="ECO:0000256" key="3">
    <source>
        <dbReference type="ARBA" id="ARBA00022490"/>
    </source>
</evidence>
<comment type="catalytic activity">
    <reaction evidence="7">
        <text>RX + glutathione = an S-substituted glutathione + a halide anion + H(+)</text>
        <dbReference type="Rhea" id="RHEA:16437"/>
        <dbReference type="ChEBI" id="CHEBI:15378"/>
        <dbReference type="ChEBI" id="CHEBI:16042"/>
        <dbReference type="ChEBI" id="CHEBI:17792"/>
        <dbReference type="ChEBI" id="CHEBI:57925"/>
        <dbReference type="ChEBI" id="CHEBI:90779"/>
        <dbReference type="EC" id="2.5.1.18"/>
    </reaction>
</comment>
<dbReference type="SFLD" id="SFLDG01152">
    <property type="entry name" value="Main.3:_Omega-_and_Tau-like"/>
    <property type="match status" value="1"/>
</dbReference>
<sequence length="252" mass="29023">MMRRRVEIVCSHAYYSCIKIGIYTTWWKAGMAEESVKLLGYWASPFALRVHWALKLKGVLYEYMEEDLPNKSTLLLRYNPVHKKIPVLVHNDKPLAESLLIIEYIDEVWKQNPLLPDDPYERAKARFWVKFFDEKCASEIMAAFSSKGKEQEKAAIARENLKTLESALQGKPFFGGETIGFLDIAVGWIGIWARIVEEIVDVNLIDAETMPLLIDWSKKFLEVPIIKASIPPWDKLLEHNKGFHKILTVAST</sequence>
<dbReference type="InterPro" id="IPR045074">
    <property type="entry name" value="GST_C_Tau"/>
</dbReference>
<dbReference type="GO" id="GO:0005829">
    <property type="term" value="C:cytosol"/>
    <property type="evidence" value="ECO:0007669"/>
    <property type="project" value="UniProtKB-SubCell"/>
</dbReference>
<dbReference type="GO" id="GO:0009407">
    <property type="term" value="P:toxin catabolic process"/>
    <property type="evidence" value="ECO:0007669"/>
    <property type="project" value="UniProtKB-ARBA"/>
</dbReference>
<dbReference type="SUPFAM" id="SSF47616">
    <property type="entry name" value="GST C-terminal domain-like"/>
    <property type="match status" value="1"/>
</dbReference>
<dbReference type="Gene3D" id="1.20.1050.10">
    <property type="match status" value="1"/>
</dbReference>
<dbReference type="EC" id="2.5.1.18" evidence="2"/>
<evidence type="ECO:0000256" key="5">
    <source>
        <dbReference type="ARBA" id="ARBA00022679"/>
    </source>
</evidence>
<evidence type="ECO:0000313" key="11">
    <source>
        <dbReference type="Proteomes" id="UP001280121"/>
    </source>
</evidence>
<dbReference type="AlphaFoldDB" id="A0AAD9XIY2"/>
<evidence type="ECO:0000259" key="8">
    <source>
        <dbReference type="PROSITE" id="PS50404"/>
    </source>
</evidence>
<comment type="caution">
    <text evidence="10">The sequence shown here is derived from an EMBL/GenBank/DDBJ whole genome shotgun (WGS) entry which is preliminary data.</text>
</comment>
<gene>
    <name evidence="10" type="ORF">Ddye_006391</name>
</gene>
<dbReference type="PANTHER" id="PTHR11260">
    <property type="entry name" value="GLUTATHIONE S-TRANSFERASE, GST, SUPERFAMILY, GST DOMAIN CONTAINING"/>
    <property type="match status" value="1"/>
</dbReference>
<dbReference type="PANTHER" id="PTHR11260:SF695">
    <property type="entry name" value="GLUTATHIONE TRANSFERASE"/>
    <property type="match status" value="1"/>
</dbReference>
<accession>A0AAD9XIY2</accession>
<dbReference type="FunFam" id="3.40.30.10:FF:000014">
    <property type="entry name" value="Tau class glutathione S-transferase"/>
    <property type="match status" value="1"/>
</dbReference>
<dbReference type="Gene3D" id="3.40.30.10">
    <property type="entry name" value="Glutaredoxin"/>
    <property type="match status" value="1"/>
</dbReference>
<dbReference type="SFLD" id="SFLDG00358">
    <property type="entry name" value="Main_(cytGST)"/>
    <property type="match status" value="1"/>
</dbReference>
<evidence type="ECO:0000256" key="2">
    <source>
        <dbReference type="ARBA" id="ARBA00012452"/>
    </source>
</evidence>
<dbReference type="InterPro" id="IPR036282">
    <property type="entry name" value="Glutathione-S-Trfase_C_sf"/>
</dbReference>
<dbReference type="InterPro" id="IPR004045">
    <property type="entry name" value="Glutathione_S-Trfase_N"/>
</dbReference>
<dbReference type="SFLD" id="SFLDS00019">
    <property type="entry name" value="Glutathione_Transferase_(cytos"/>
    <property type="match status" value="1"/>
</dbReference>
<keyword evidence="5" id="KW-0808">Transferase</keyword>
<dbReference type="CDD" id="cd03058">
    <property type="entry name" value="GST_N_Tau"/>
    <property type="match status" value="1"/>
</dbReference>
<evidence type="ECO:0000256" key="7">
    <source>
        <dbReference type="ARBA" id="ARBA00047960"/>
    </source>
</evidence>
<dbReference type="SUPFAM" id="SSF52833">
    <property type="entry name" value="Thioredoxin-like"/>
    <property type="match status" value="1"/>
</dbReference>
<dbReference type="InterPro" id="IPR036249">
    <property type="entry name" value="Thioredoxin-like_sf"/>
</dbReference>
<keyword evidence="3" id="KW-0963">Cytoplasm</keyword>
<protein>
    <recommendedName>
        <fullName evidence="2">glutathione transferase</fullName>
        <ecNumber evidence="2">2.5.1.18</ecNumber>
    </recommendedName>
</protein>
<comment type="similarity">
    <text evidence="6">Belongs to the GST superfamily. Tau family.</text>
</comment>
<name>A0AAD9XIY2_9ROSI</name>
<dbReference type="PROSITE" id="PS50404">
    <property type="entry name" value="GST_NTER"/>
    <property type="match status" value="1"/>
</dbReference>
<keyword evidence="4" id="KW-0216">Detoxification</keyword>
<evidence type="ECO:0000313" key="10">
    <source>
        <dbReference type="EMBL" id="KAK2659858.1"/>
    </source>
</evidence>
<dbReference type="Proteomes" id="UP001280121">
    <property type="component" value="Unassembled WGS sequence"/>
</dbReference>
<dbReference type="CDD" id="cd03185">
    <property type="entry name" value="GST_C_Tau"/>
    <property type="match status" value="1"/>
</dbReference>
<reference evidence="10" key="1">
    <citation type="journal article" date="2023" name="Plant J.">
        <title>Genome sequences and population genomics provide insights into the demographic history, inbreeding, and mutation load of two 'living fossil' tree species of Dipteronia.</title>
        <authorList>
            <person name="Feng Y."/>
            <person name="Comes H.P."/>
            <person name="Chen J."/>
            <person name="Zhu S."/>
            <person name="Lu R."/>
            <person name="Zhang X."/>
            <person name="Li P."/>
            <person name="Qiu J."/>
            <person name="Olsen K.M."/>
            <person name="Qiu Y."/>
        </authorList>
    </citation>
    <scope>NUCLEOTIDE SEQUENCE</scope>
    <source>
        <strain evidence="10">KIB01</strain>
    </source>
</reference>
<organism evidence="10 11">
    <name type="scientific">Dipteronia dyeriana</name>
    <dbReference type="NCBI Taxonomy" id="168575"/>
    <lineage>
        <taxon>Eukaryota</taxon>
        <taxon>Viridiplantae</taxon>
        <taxon>Streptophyta</taxon>
        <taxon>Embryophyta</taxon>
        <taxon>Tracheophyta</taxon>
        <taxon>Spermatophyta</taxon>
        <taxon>Magnoliopsida</taxon>
        <taxon>eudicotyledons</taxon>
        <taxon>Gunneridae</taxon>
        <taxon>Pentapetalae</taxon>
        <taxon>rosids</taxon>
        <taxon>malvids</taxon>
        <taxon>Sapindales</taxon>
        <taxon>Sapindaceae</taxon>
        <taxon>Hippocastanoideae</taxon>
        <taxon>Acereae</taxon>
        <taxon>Dipteronia</taxon>
    </lineage>
</organism>
<dbReference type="InterPro" id="IPR010987">
    <property type="entry name" value="Glutathione-S-Trfase_C-like"/>
</dbReference>
<proteinExistence type="inferred from homology"/>
<dbReference type="InterPro" id="IPR045073">
    <property type="entry name" value="Omega/Tau-like"/>
</dbReference>